<evidence type="ECO:0000256" key="1">
    <source>
        <dbReference type="SAM" id="Coils"/>
    </source>
</evidence>
<accession>A0AA43QLS8</accession>
<sequence>MSSTRPYTIEDTLNLTVEDVQKPGFMDVRIKGWEKLTPGKRDRCILKLRELKHQRDELAQSSAVDANVLADKLNQVDRSPSATPSDSFVTPPPLDLNGPEQIEEDRKREKESHEALVNKKGEYERLKKKLKETKERLAFRRKALAELGFSTFEEIEELGFGKYYGMALEWSSREAEVEEKEKVAERKLRLAKKRSEAAQSGELGETVERDTWIGLFRKELESGRTRLDELQRLADNAKREVEPYHRCWDAKRMEWGEMEEEDPEGAERARKLETESAEFRNQFDKHGELQKQAADAGMAHFRAEKEVEFIEEVLKTARSEDLANTVERAALIKRTQEEVQFAEFHLEEEKESTRTMDLKRRVIDNLHSIPCIKGEMKQLSLLLGWIEQQRRELVGDYASAGGEGGPSQSTRISSRALRSPLATEASSVDHPAKRRARPQKSSTARSILRPVNPARVSKASNKRQSLRRRRTVPRGVLQAAVGKTIIDSSPAERRSEAALPVKDRTRACLRPPHSSRVSKPAPRRPIGQRKGDTKLSPTRDTHRRTGKDHPGTPLTPSRKVVGRSMDLSLRRSARVSKWSDGCRPSSR</sequence>
<feature type="compositionally biased region" description="Basic and acidic residues" evidence="2">
    <location>
        <begin position="104"/>
        <end position="113"/>
    </location>
</feature>
<name>A0AA43QLS8_9LECA</name>
<feature type="region of interest" description="Disordered" evidence="2">
    <location>
        <begin position="487"/>
        <end position="587"/>
    </location>
</feature>
<keyword evidence="1" id="KW-0175">Coiled coil</keyword>
<dbReference type="AlphaFoldDB" id="A0AA43QLS8"/>
<evidence type="ECO:0000313" key="3">
    <source>
        <dbReference type="EMBL" id="MDI1488802.1"/>
    </source>
</evidence>
<evidence type="ECO:0000313" key="4">
    <source>
        <dbReference type="Proteomes" id="UP001161017"/>
    </source>
</evidence>
<gene>
    <name evidence="3" type="ORF">OHK93_008078</name>
</gene>
<dbReference type="EMBL" id="JAPUFD010000008">
    <property type="protein sequence ID" value="MDI1488802.1"/>
    <property type="molecule type" value="Genomic_DNA"/>
</dbReference>
<feature type="coiled-coil region" evidence="1">
    <location>
        <begin position="113"/>
        <end position="143"/>
    </location>
</feature>
<proteinExistence type="predicted"/>
<protein>
    <submittedName>
        <fullName evidence="3">Uncharacterized protein</fullName>
    </submittedName>
</protein>
<organism evidence="3 4">
    <name type="scientific">Ramalina farinacea</name>
    <dbReference type="NCBI Taxonomy" id="258253"/>
    <lineage>
        <taxon>Eukaryota</taxon>
        <taxon>Fungi</taxon>
        <taxon>Dikarya</taxon>
        <taxon>Ascomycota</taxon>
        <taxon>Pezizomycotina</taxon>
        <taxon>Lecanoromycetes</taxon>
        <taxon>OSLEUM clade</taxon>
        <taxon>Lecanoromycetidae</taxon>
        <taxon>Lecanorales</taxon>
        <taxon>Lecanorineae</taxon>
        <taxon>Ramalinaceae</taxon>
        <taxon>Ramalina</taxon>
    </lineage>
</organism>
<feature type="region of interest" description="Disordered" evidence="2">
    <location>
        <begin position="75"/>
        <end position="113"/>
    </location>
</feature>
<feature type="compositionally biased region" description="Basic and acidic residues" evidence="2">
    <location>
        <begin position="490"/>
        <end position="506"/>
    </location>
</feature>
<comment type="caution">
    <text evidence="3">The sequence shown here is derived from an EMBL/GenBank/DDBJ whole genome shotgun (WGS) entry which is preliminary data.</text>
</comment>
<evidence type="ECO:0000256" key="2">
    <source>
        <dbReference type="SAM" id="MobiDB-lite"/>
    </source>
</evidence>
<feature type="compositionally biased region" description="Basic and acidic residues" evidence="2">
    <location>
        <begin position="529"/>
        <end position="540"/>
    </location>
</feature>
<reference evidence="3" key="1">
    <citation type="journal article" date="2023" name="Genome Biol. Evol.">
        <title>First Whole Genome Sequence and Flow Cytometry Genome Size Data for the Lichen-Forming Fungus Ramalina farinacea (Ascomycota).</title>
        <authorList>
            <person name="Llewellyn T."/>
            <person name="Mian S."/>
            <person name="Hill R."/>
            <person name="Leitch I.J."/>
            <person name="Gaya E."/>
        </authorList>
    </citation>
    <scope>NUCLEOTIDE SEQUENCE</scope>
    <source>
        <strain evidence="3">LIQ254RAFAR</strain>
    </source>
</reference>
<feature type="region of interest" description="Disordered" evidence="2">
    <location>
        <begin position="397"/>
        <end position="475"/>
    </location>
</feature>
<feature type="compositionally biased region" description="Basic residues" evidence="2">
    <location>
        <begin position="460"/>
        <end position="472"/>
    </location>
</feature>
<dbReference type="Proteomes" id="UP001161017">
    <property type="component" value="Unassembled WGS sequence"/>
</dbReference>
<keyword evidence="4" id="KW-1185">Reference proteome</keyword>
<feature type="compositionally biased region" description="Polar residues" evidence="2">
    <location>
        <begin position="76"/>
        <end position="88"/>
    </location>
</feature>